<comment type="caution">
    <text evidence="9">The sequence shown here is derived from an EMBL/GenBank/DDBJ whole genome shotgun (WGS) entry which is preliminary data.</text>
</comment>
<protein>
    <recommendedName>
        <fullName evidence="3 7">6,7-dimethyl-8-ribityllumazine synthase</fullName>
        <shortName evidence="7">DMRL synthase</shortName>
        <ecNumber evidence="3 7">2.5.1.78</ecNumber>
    </recommendedName>
</protein>
<comment type="similarity">
    <text evidence="2 7">Belongs to the DMRL synthase family.</text>
</comment>
<dbReference type="GO" id="GO:0009231">
    <property type="term" value="P:riboflavin biosynthetic process"/>
    <property type="evidence" value="ECO:0007669"/>
    <property type="project" value="UniProtKB-KW"/>
</dbReference>
<dbReference type="PANTHER" id="PTHR21058:SF0">
    <property type="entry name" value="6,7-DIMETHYL-8-RIBITYLLUMAZINE SYNTHASE"/>
    <property type="match status" value="1"/>
</dbReference>
<evidence type="ECO:0000256" key="5">
    <source>
        <dbReference type="ARBA" id="ARBA00022679"/>
    </source>
</evidence>
<accession>A0AAV0TFP2</accession>
<comment type="pathway">
    <text evidence="1 7">Cofactor biosynthesis; riboflavin biosynthesis; riboflavin from 2-hydroxy-3-oxobutyl phosphate and 5-amino-6-(D-ribitylamino)uracil: step 1/2.</text>
</comment>
<comment type="function">
    <text evidence="7">Catalyzes the formation of 6,7-dimethyl-8-ribityllumazine by condensation of 5-amino-6-(D-ribitylamino)uracil with 3,4-dihydroxy-2-butanone 4-phosphate. This is the penultimate step in the biosynthesis of riboflavin.</text>
</comment>
<name>A0AAV0TFP2_9STRA</name>
<evidence type="ECO:0000256" key="1">
    <source>
        <dbReference type="ARBA" id="ARBA00004917"/>
    </source>
</evidence>
<evidence type="ECO:0000313" key="10">
    <source>
        <dbReference type="Proteomes" id="UP001162029"/>
    </source>
</evidence>
<dbReference type="EMBL" id="CANTFM010000360">
    <property type="protein sequence ID" value="CAI5719707.1"/>
    <property type="molecule type" value="Genomic_DNA"/>
</dbReference>
<dbReference type="InterPro" id="IPR002180">
    <property type="entry name" value="LS/RS"/>
</dbReference>
<dbReference type="NCBIfam" id="TIGR00114">
    <property type="entry name" value="lumazine-synth"/>
    <property type="match status" value="1"/>
</dbReference>
<dbReference type="FunFam" id="3.40.50.960:FF:000008">
    <property type="entry name" value="6,7-dimethyl-8-ribityllumazine synthase"/>
    <property type="match status" value="1"/>
</dbReference>
<reference evidence="9" key="1">
    <citation type="submission" date="2022-12" db="EMBL/GenBank/DDBJ databases">
        <authorList>
            <person name="Webb A."/>
        </authorList>
    </citation>
    <scope>NUCLEOTIDE SEQUENCE</scope>
    <source>
        <strain evidence="9">Pd1</strain>
    </source>
</reference>
<evidence type="ECO:0000313" key="9">
    <source>
        <dbReference type="EMBL" id="CAI5719707.1"/>
    </source>
</evidence>
<dbReference type="InterPro" id="IPR036467">
    <property type="entry name" value="LS/RS_sf"/>
</dbReference>
<keyword evidence="8" id="KW-1133">Transmembrane helix</keyword>
<evidence type="ECO:0000256" key="3">
    <source>
        <dbReference type="ARBA" id="ARBA00012664"/>
    </source>
</evidence>
<dbReference type="Gene3D" id="3.40.50.960">
    <property type="entry name" value="Lumazine/riboflavin synthase"/>
    <property type="match status" value="2"/>
</dbReference>
<keyword evidence="4 7" id="KW-0686">Riboflavin biosynthesis</keyword>
<dbReference type="PANTHER" id="PTHR21058">
    <property type="entry name" value="6,7-DIMETHYL-8-RIBITYLLUMAZINE SYNTHASE DMRL SYNTHASE LUMAZINE SYNTHASE"/>
    <property type="match status" value="1"/>
</dbReference>
<evidence type="ECO:0000256" key="4">
    <source>
        <dbReference type="ARBA" id="ARBA00022619"/>
    </source>
</evidence>
<dbReference type="AlphaFoldDB" id="A0AAV0TFP2"/>
<feature type="transmembrane region" description="Helical" evidence="8">
    <location>
        <begin position="188"/>
        <end position="211"/>
    </location>
</feature>
<dbReference type="HAMAP" id="MF_00178">
    <property type="entry name" value="Lumazine_synth"/>
    <property type="match status" value="1"/>
</dbReference>
<evidence type="ECO:0000256" key="8">
    <source>
        <dbReference type="SAM" id="Phobius"/>
    </source>
</evidence>
<keyword evidence="8" id="KW-0812">Transmembrane</keyword>
<dbReference type="InterPro" id="IPR034964">
    <property type="entry name" value="LS"/>
</dbReference>
<evidence type="ECO:0000256" key="6">
    <source>
        <dbReference type="ARBA" id="ARBA00048785"/>
    </source>
</evidence>
<gene>
    <name evidence="9" type="ORF">PDE001_LOCUS2100</name>
</gene>
<keyword evidence="10" id="KW-1185">Reference proteome</keyword>
<dbReference type="Proteomes" id="UP001162029">
    <property type="component" value="Unassembled WGS sequence"/>
</dbReference>
<evidence type="ECO:0000256" key="2">
    <source>
        <dbReference type="ARBA" id="ARBA00007424"/>
    </source>
</evidence>
<dbReference type="GO" id="GO:0009349">
    <property type="term" value="C:riboflavin synthase complex"/>
    <property type="evidence" value="ECO:0007669"/>
    <property type="project" value="UniProtKB-UniRule"/>
</dbReference>
<evidence type="ECO:0000256" key="7">
    <source>
        <dbReference type="RuleBase" id="RU003795"/>
    </source>
</evidence>
<dbReference type="GO" id="GO:0000906">
    <property type="term" value="F:6,7-dimethyl-8-ribityllumazine synthase activity"/>
    <property type="evidence" value="ECO:0007669"/>
    <property type="project" value="UniProtKB-EC"/>
</dbReference>
<keyword evidence="8" id="KW-0472">Membrane</keyword>
<comment type="catalytic activity">
    <reaction evidence="6 7">
        <text>(2S)-2-hydroxy-3-oxobutyl phosphate + 5-amino-6-(D-ribitylamino)uracil = 6,7-dimethyl-8-(1-D-ribityl)lumazine + phosphate + 2 H2O + H(+)</text>
        <dbReference type="Rhea" id="RHEA:26152"/>
        <dbReference type="ChEBI" id="CHEBI:15377"/>
        <dbReference type="ChEBI" id="CHEBI:15378"/>
        <dbReference type="ChEBI" id="CHEBI:15934"/>
        <dbReference type="ChEBI" id="CHEBI:43474"/>
        <dbReference type="ChEBI" id="CHEBI:58201"/>
        <dbReference type="ChEBI" id="CHEBI:58830"/>
        <dbReference type="EC" id="2.5.1.78"/>
    </reaction>
</comment>
<organism evidence="9 10">
    <name type="scientific">Peronospora destructor</name>
    <dbReference type="NCBI Taxonomy" id="86335"/>
    <lineage>
        <taxon>Eukaryota</taxon>
        <taxon>Sar</taxon>
        <taxon>Stramenopiles</taxon>
        <taxon>Oomycota</taxon>
        <taxon>Peronosporomycetes</taxon>
        <taxon>Peronosporales</taxon>
        <taxon>Peronosporaceae</taxon>
        <taxon>Peronospora</taxon>
    </lineage>
</organism>
<proteinExistence type="inferred from homology"/>
<dbReference type="EC" id="2.5.1.78" evidence="3 7"/>
<sequence length="215" mass="23170">MPRDIKQHALAALSSRKTDGKGLRVAIVHAKWNFEVVDSLVAAAKTELLDAGVVESDVVIAAVSGAYELPYAASRLIASQKLDVVICIGCLIKGDTMHFEYICDAVSHGIMRVQLDSGVPVLFGVLTVLNEQQAKDRAGLSEEGHNHGTEWAQTAVEMARLREATLKGGCPMRPHEHLPHHSPTDCPFFVVSTWLHFAALGTLGFVAVVVAKKLA</sequence>
<dbReference type="CDD" id="cd09209">
    <property type="entry name" value="Lumazine_synthase-I"/>
    <property type="match status" value="1"/>
</dbReference>
<dbReference type="Pfam" id="PF00885">
    <property type="entry name" value="DMRL_synthase"/>
    <property type="match status" value="1"/>
</dbReference>
<dbReference type="SUPFAM" id="SSF52121">
    <property type="entry name" value="Lumazine synthase"/>
    <property type="match status" value="1"/>
</dbReference>
<keyword evidence="5 7" id="KW-0808">Transferase</keyword>